<evidence type="ECO:0000256" key="5">
    <source>
        <dbReference type="ARBA" id="ARBA00022829"/>
    </source>
</evidence>
<feature type="domain" description="Tyr recombinase" evidence="12">
    <location>
        <begin position="110"/>
        <end position="293"/>
    </location>
</feature>
<evidence type="ECO:0000256" key="10">
    <source>
        <dbReference type="HAMAP-Rule" id="MF_01808"/>
    </source>
</evidence>
<dbReference type="InterPro" id="IPR011931">
    <property type="entry name" value="Recomb_XerC"/>
</dbReference>
<feature type="domain" description="Core-binding (CB)" evidence="13">
    <location>
        <begin position="3"/>
        <end position="89"/>
    </location>
</feature>
<evidence type="ECO:0000256" key="3">
    <source>
        <dbReference type="ARBA" id="ARBA00022490"/>
    </source>
</evidence>
<dbReference type="EMBL" id="LQWZ01000035">
    <property type="protein sequence ID" value="OAH53751.1"/>
    <property type="molecule type" value="Genomic_DNA"/>
</dbReference>
<dbReference type="Proteomes" id="UP000077271">
    <property type="component" value="Unassembled WGS sequence"/>
</dbReference>
<dbReference type="InterPro" id="IPR002104">
    <property type="entry name" value="Integrase_catalytic"/>
</dbReference>
<keyword evidence="4 10" id="KW-0132">Cell division</keyword>
<dbReference type="InterPro" id="IPR023009">
    <property type="entry name" value="Tyrosine_recombinase_XerC/XerD"/>
</dbReference>
<keyword evidence="5 10" id="KW-0159">Chromosome partition</keyword>
<proteinExistence type="inferred from homology"/>
<feature type="active site" evidence="10">
    <location>
        <position position="174"/>
    </location>
</feature>
<feature type="active site" evidence="10">
    <location>
        <position position="271"/>
    </location>
</feature>
<dbReference type="InterPro" id="IPR044068">
    <property type="entry name" value="CB"/>
</dbReference>
<feature type="active site" evidence="10">
    <location>
        <position position="248"/>
    </location>
</feature>
<accession>A0A177KME8</accession>
<dbReference type="InterPro" id="IPR013762">
    <property type="entry name" value="Integrase-like_cat_sf"/>
</dbReference>
<dbReference type="GO" id="GO:0006313">
    <property type="term" value="P:DNA transposition"/>
    <property type="evidence" value="ECO:0007669"/>
    <property type="project" value="UniProtKB-UniRule"/>
</dbReference>
<feature type="active site" description="O-(3'-phospho-DNA)-tyrosine intermediate" evidence="10">
    <location>
        <position position="280"/>
    </location>
</feature>
<feature type="active site" evidence="10">
    <location>
        <position position="150"/>
    </location>
</feature>
<dbReference type="GO" id="GO:0003677">
    <property type="term" value="F:DNA binding"/>
    <property type="evidence" value="ECO:0007669"/>
    <property type="project" value="UniProtKB-UniRule"/>
</dbReference>
<dbReference type="RefSeq" id="WP_018392337.1">
    <property type="nucleotide sequence ID" value="NZ_LQWZ01000035.1"/>
</dbReference>
<comment type="subcellular location">
    <subcellularLocation>
        <location evidence="1 10">Cytoplasm</location>
    </subcellularLocation>
</comment>
<keyword evidence="8 10" id="KW-0233">DNA recombination</keyword>
<organism evidence="14 15">
    <name type="scientific">Domibacillus aminovorans</name>
    <dbReference type="NCBI Taxonomy" id="29332"/>
    <lineage>
        <taxon>Bacteria</taxon>
        <taxon>Bacillati</taxon>
        <taxon>Bacillota</taxon>
        <taxon>Bacilli</taxon>
        <taxon>Bacillales</taxon>
        <taxon>Bacillaceae</taxon>
        <taxon>Domibacillus</taxon>
    </lineage>
</organism>
<dbReference type="NCBIfam" id="TIGR02224">
    <property type="entry name" value="recomb_XerC"/>
    <property type="match status" value="1"/>
</dbReference>
<dbReference type="GO" id="GO:0051301">
    <property type="term" value="P:cell division"/>
    <property type="evidence" value="ECO:0007669"/>
    <property type="project" value="UniProtKB-UniRule"/>
</dbReference>
<dbReference type="GO" id="GO:0009037">
    <property type="term" value="F:tyrosine-based site-specific recombinase activity"/>
    <property type="evidence" value="ECO:0007669"/>
    <property type="project" value="UniProtKB-UniRule"/>
</dbReference>
<evidence type="ECO:0000256" key="9">
    <source>
        <dbReference type="ARBA" id="ARBA00023306"/>
    </source>
</evidence>
<dbReference type="PANTHER" id="PTHR30349">
    <property type="entry name" value="PHAGE INTEGRASE-RELATED"/>
    <property type="match status" value="1"/>
</dbReference>
<protein>
    <recommendedName>
        <fullName evidence="10 11">Tyrosine recombinase XerC</fullName>
    </recommendedName>
</protein>
<dbReference type="SUPFAM" id="SSF56349">
    <property type="entry name" value="DNA breaking-rejoining enzymes"/>
    <property type="match status" value="1"/>
</dbReference>
<dbReference type="AlphaFoldDB" id="A0A177KME8"/>
<name>A0A177KME8_9BACI</name>
<evidence type="ECO:0000256" key="6">
    <source>
        <dbReference type="ARBA" id="ARBA00022908"/>
    </source>
</evidence>
<dbReference type="Gene3D" id="1.10.150.130">
    <property type="match status" value="1"/>
</dbReference>
<dbReference type="InterPro" id="IPR050090">
    <property type="entry name" value="Tyrosine_recombinase_XerCD"/>
</dbReference>
<evidence type="ECO:0000259" key="13">
    <source>
        <dbReference type="PROSITE" id="PS51900"/>
    </source>
</evidence>
<reference evidence="14 15" key="1">
    <citation type="submission" date="2016-01" db="EMBL/GenBank/DDBJ databases">
        <title>Investigation of taxonomic status of Bacillus aminovorans.</title>
        <authorList>
            <person name="Verma A."/>
            <person name="Pal Y."/>
            <person name="Krishnamurthi S."/>
        </authorList>
    </citation>
    <scope>NUCLEOTIDE SEQUENCE [LARGE SCALE GENOMIC DNA]</scope>
    <source>
        <strain evidence="14 15">DSM 4337</strain>
    </source>
</reference>
<sequence>MSKPFNNYTHSYFAYLQIEKNSSVHTVKNYRDDLEQFFMFMNEQHIEKLTDVTHQDTRLYLTKLHEKKMARASVSRKISALRGFYRYLMRESIVEENPFLNVYRPKGARKLPSFFYEEEMNELFETVQQTDKLSIRNKALLELMYGTGIRVSECAGLELKDIDFDLGVILVHGKGGNERYVPFGSFAAEALEEYVKSSRTSLMKNTDHSILFVNFRGGPLTAGGIRHILTGLMEKASLSGKIHPHMLRHTFATHLLNNGADMRTVQELLGHASLSSTQMYTHVTKEHLQKTYMNHHPRA</sequence>
<dbReference type="PROSITE" id="PS51898">
    <property type="entry name" value="TYR_RECOMBINASE"/>
    <property type="match status" value="1"/>
</dbReference>
<evidence type="ECO:0000259" key="12">
    <source>
        <dbReference type="PROSITE" id="PS51898"/>
    </source>
</evidence>
<evidence type="ECO:0000256" key="8">
    <source>
        <dbReference type="ARBA" id="ARBA00023172"/>
    </source>
</evidence>
<dbReference type="CDD" id="cd00798">
    <property type="entry name" value="INT_XerDC_C"/>
    <property type="match status" value="1"/>
</dbReference>
<dbReference type="HAMAP" id="MF_01808">
    <property type="entry name" value="Recomb_XerC_XerD"/>
    <property type="match status" value="1"/>
</dbReference>
<keyword evidence="9 10" id="KW-0131">Cell cycle</keyword>
<evidence type="ECO:0000256" key="4">
    <source>
        <dbReference type="ARBA" id="ARBA00022618"/>
    </source>
</evidence>
<dbReference type="NCBIfam" id="NF001399">
    <property type="entry name" value="PRK00283.1"/>
    <property type="match status" value="1"/>
</dbReference>
<dbReference type="InterPro" id="IPR011010">
    <property type="entry name" value="DNA_brk_join_enz"/>
</dbReference>
<comment type="function">
    <text evidence="10">Site-specific tyrosine recombinase, which acts by catalyzing the cutting and rejoining of the recombining DNA molecules. The XerC-XerD complex is essential to convert dimers of the bacterial chromosome into monomers to permit their segregation at cell division. It also contributes to the segregational stability of plasmids.</text>
</comment>
<evidence type="ECO:0000256" key="11">
    <source>
        <dbReference type="NCBIfam" id="TIGR02224"/>
    </source>
</evidence>
<dbReference type="Pfam" id="PF02899">
    <property type="entry name" value="Phage_int_SAM_1"/>
    <property type="match status" value="1"/>
</dbReference>
<dbReference type="InterPro" id="IPR010998">
    <property type="entry name" value="Integrase_recombinase_N"/>
</dbReference>
<keyword evidence="3 10" id="KW-0963">Cytoplasm</keyword>
<dbReference type="OrthoDB" id="9801717at2"/>
<dbReference type="Gene3D" id="1.10.443.10">
    <property type="entry name" value="Intergrase catalytic core"/>
    <property type="match status" value="1"/>
</dbReference>
<dbReference type="GO" id="GO:0005737">
    <property type="term" value="C:cytoplasm"/>
    <property type="evidence" value="ECO:0007669"/>
    <property type="project" value="UniProtKB-SubCell"/>
</dbReference>
<keyword evidence="7 10" id="KW-0238">DNA-binding</keyword>
<comment type="caution">
    <text evidence="14">The sequence shown here is derived from an EMBL/GenBank/DDBJ whole genome shotgun (WGS) entry which is preliminary data.</text>
</comment>
<evidence type="ECO:0000313" key="14">
    <source>
        <dbReference type="EMBL" id="OAH53751.1"/>
    </source>
</evidence>
<keyword evidence="6 10" id="KW-0229">DNA integration</keyword>
<evidence type="ECO:0000256" key="1">
    <source>
        <dbReference type="ARBA" id="ARBA00004496"/>
    </source>
</evidence>
<evidence type="ECO:0000313" key="15">
    <source>
        <dbReference type="Proteomes" id="UP000077271"/>
    </source>
</evidence>
<dbReference type="GO" id="GO:0007059">
    <property type="term" value="P:chromosome segregation"/>
    <property type="evidence" value="ECO:0007669"/>
    <property type="project" value="UniProtKB-UniRule"/>
</dbReference>
<gene>
    <name evidence="10" type="primary">xerC</name>
    <name evidence="14" type="ORF">AWH48_10770</name>
</gene>
<comment type="similarity">
    <text evidence="2 10">Belongs to the 'phage' integrase family. XerC subfamily.</text>
</comment>
<dbReference type="NCBIfam" id="NF040815">
    <property type="entry name" value="recomb_XerA_Arch"/>
    <property type="match status" value="1"/>
</dbReference>
<dbReference type="PANTHER" id="PTHR30349:SF77">
    <property type="entry name" value="TYROSINE RECOMBINASE XERC"/>
    <property type="match status" value="1"/>
</dbReference>
<dbReference type="PROSITE" id="PS51900">
    <property type="entry name" value="CB"/>
    <property type="match status" value="1"/>
</dbReference>
<comment type="subunit">
    <text evidence="10">Forms a cyclic heterotetrameric complex composed of two molecules of XerC and two molecules of XerD.</text>
</comment>
<dbReference type="Pfam" id="PF00589">
    <property type="entry name" value="Phage_integrase"/>
    <property type="match status" value="1"/>
</dbReference>
<dbReference type="InterPro" id="IPR004107">
    <property type="entry name" value="Integrase_SAM-like_N"/>
</dbReference>
<evidence type="ECO:0000256" key="7">
    <source>
        <dbReference type="ARBA" id="ARBA00023125"/>
    </source>
</evidence>
<feature type="active site" evidence="10">
    <location>
        <position position="245"/>
    </location>
</feature>
<evidence type="ECO:0000256" key="2">
    <source>
        <dbReference type="ARBA" id="ARBA00006657"/>
    </source>
</evidence>